<dbReference type="PANTHER" id="PTHR43619">
    <property type="entry name" value="S-ADENOSYL-L-METHIONINE-DEPENDENT METHYLTRANSFERASE YKTD-RELATED"/>
    <property type="match status" value="1"/>
</dbReference>
<reference evidence="8" key="1">
    <citation type="journal article" date="2019" name="Int. J. Syst. Evol. Microbiol.">
        <title>The Global Catalogue of Microorganisms (GCM) 10K type strain sequencing project: providing services to taxonomists for standard genome sequencing and annotation.</title>
        <authorList>
            <consortium name="The Broad Institute Genomics Platform"/>
            <consortium name="The Broad Institute Genome Sequencing Center for Infectious Disease"/>
            <person name="Wu L."/>
            <person name="Ma J."/>
        </authorList>
    </citation>
    <scope>NUCLEOTIDE SEQUENCE [LARGE SCALE GENOMIC DNA]</scope>
    <source>
        <strain evidence="8">JCM 15900</strain>
    </source>
</reference>
<dbReference type="EMBL" id="BAAAPZ010000019">
    <property type="protein sequence ID" value="GAA2106001.1"/>
    <property type="molecule type" value="Genomic_DNA"/>
</dbReference>
<evidence type="ECO:0000313" key="8">
    <source>
        <dbReference type="Proteomes" id="UP001500984"/>
    </source>
</evidence>
<dbReference type="Pfam" id="PF04072">
    <property type="entry name" value="LCM"/>
    <property type="match status" value="1"/>
</dbReference>
<evidence type="ECO:0000256" key="2">
    <source>
        <dbReference type="ARBA" id="ARBA00008138"/>
    </source>
</evidence>
<keyword evidence="4" id="KW-0808">Transferase</keyword>
<dbReference type="RefSeq" id="WP_344338476.1">
    <property type="nucleotide sequence ID" value="NZ_BAAAPZ010000019.1"/>
</dbReference>
<organism evidence="7 8">
    <name type="scientific">Brevibacterium salitolerans</name>
    <dbReference type="NCBI Taxonomy" id="1403566"/>
    <lineage>
        <taxon>Bacteria</taxon>
        <taxon>Bacillati</taxon>
        <taxon>Actinomycetota</taxon>
        <taxon>Actinomycetes</taxon>
        <taxon>Micrococcales</taxon>
        <taxon>Brevibacteriaceae</taxon>
        <taxon>Brevibacterium</taxon>
    </lineage>
</organism>
<dbReference type="NCBIfam" id="TIGR00027">
    <property type="entry name" value="mthyl_TIGR00027"/>
    <property type="match status" value="1"/>
</dbReference>
<dbReference type="SUPFAM" id="SSF53335">
    <property type="entry name" value="S-adenosyl-L-methionine-dependent methyltransferases"/>
    <property type="match status" value="1"/>
</dbReference>
<evidence type="ECO:0000256" key="5">
    <source>
        <dbReference type="ARBA" id="ARBA00022691"/>
    </source>
</evidence>
<dbReference type="Gene3D" id="3.40.50.150">
    <property type="entry name" value="Vaccinia Virus protein VP39"/>
    <property type="match status" value="1"/>
</dbReference>
<evidence type="ECO:0000256" key="6">
    <source>
        <dbReference type="RuleBase" id="RU362030"/>
    </source>
</evidence>
<evidence type="ECO:0000313" key="7">
    <source>
        <dbReference type="EMBL" id="GAA2106001.1"/>
    </source>
</evidence>
<comment type="function">
    <text evidence="1 6">Exhibits S-adenosyl-L-methionine-dependent methyltransferase activity.</text>
</comment>
<evidence type="ECO:0000256" key="1">
    <source>
        <dbReference type="ARBA" id="ARBA00003907"/>
    </source>
</evidence>
<dbReference type="InterPro" id="IPR029063">
    <property type="entry name" value="SAM-dependent_MTases_sf"/>
</dbReference>
<comment type="similarity">
    <text evidence="2 6">Belongs to the UPF0677 family.</text>
</comment>
<dbReference type="InterPro" id="IPR007213">
    <property type="entry name" value="Ppm1/Ppm2/Tcmp"/>
</dbReference>
<gene>
    <name evidence="7" type="ORF">GCM10009823_31800</name>
</gene>
<keyword evidence="5 6" id="KW-0949">S-adenosyl-L-methionine</keyword>
<proteinExistence type="inferred from homology"/>
<name>A0ABP5IVD9_9MICO</name>
<keyword evidence="3 6" id="KW-0489">Methyltransferase</keyword>
<evidence type="ECO:0000256" key="4">
    <source>
        <dbReference type="ARBA" id="ARBA00022679"/>
    </source>
</evidence>
<evidence type="ECO:0000256" key="3">
    <source>
        <dbReference type="ARBA" id="ARBA00022603"/>
    </source>
</evidence>
<dbReference type="EC" id="2.1.1.-" evidence="6"/>
<dbReference type="PANTHER" id="PTHR43619:SF2">
    <property type="entry name" value="S-ADENOSYL-L-METHIONINE-DEPENDENT METHYLTRANSFERASES SUPERFAMILY PROTEIN"/>
    <property type="match status" value="1"/>
</dbReference>
<dbReference type="Proteomes" id="UP001500984">
    <property type="component" value="Unassembled WGS sequence"/>
</dbReference>
<comment type="caution">
    <text evidence="7">The sequence shown here is derived from an EMBL/GenBank/DDBJ whole genome shotgun (WGS) entry which is preliminary data.</text>
</comment>
<sequence>MLKHSAGADQLLIVGAGLDTTHLRLPARSRTHTWTLDKPGVLAWRQQVFAEAEVGDSTTHIPLDLTDGLGAGDLQGCGLDLEAPVVIVWLGVSMYLDPHDLRQFLADLAGLAPGSTLIFDYHLGKNRRDEAGNAYASAVASTAGRGGEPWRTAASPHQMHSWLNAAGWHVDDDRDEADAAPYEFWKRQPHLRPMELVRLVTAHLAH</sequence>
<accession>A0ABP5IVD9</accession>
<keyword evidence="8" id="KW-1185">Reference proteome</keyword>
<protein>
    <recommendedName>
        <fullName evidence="6">S-adenosyl-L-methionine-dependent methyltransferase</fullName>
        <ecNumber evidence="6">2.1.1.-</ecNumber>
    </recommendedName>
</protein>
<dbReference type="InterPro" id="IPR011610">
    <property type="entry name" value="SAM_mthyl_Trfase_ML2640-like"/>
</dbReference>